<evidence type="ECO:0000313" key="3">
    <source>
        <dbReference type="EMBL" id="SEV91096.1"/>
    </source>
</evidence>
<evidence type="ECO:0000313" key="1">
    <source>
        <dbReference type="EMBL" id="ASJ12424.1"/>
    </source>
</evidence>
<organism evidence="2 4">
    <name type="scientific">Thermococcus thioreducens</name>
    <dbReference type="NCBI Taxonomy" id="277988"/>
    <lineage>
        <taxon>Archaea</taxon>
        <taxon>Methanobacteriati</taxon>
        <taxon>Methanobacteriota</taxon>
        <taxon>Thermococci</taxon>
        <taxon>Thermococcales</taxon>
        <taxon>Thermococcaceae</taxon>
        <taxon>Thermococcus</taxon>
    </lineage>
</organism>
<dbReference type="Proteomes" id="UP000250136">
    <property type="component" value="Chromosome"/>
</dbReference>
<dbReference type="OrthoDB" id="101349at2157"/>
<reference evidence="3 5" key="3">
    <citation type="submission" date="2016-10" db="EMBL/GenBank/DDBJ databases">
        <authorList>
            <person name="de Groot N.N."/>
        </authorList>
    </citation>
    <scope>NUCLEOTIDE SEQUENCE [LARGE SCALE GENOMIC DNA]</scope>
    <source>
        <strain evidence="3 5">OGL-20</strain>
    </source>
</reference>
<evidence type="ECO:0008006" key="7">
    <source>
        <dbReference type="Google" id="ProtNLM"/>
    </source>
</evidence>
<dbReference type="EMBL" id="LIXN01000003">
    <property type="protein sequence ID" value="KQH83154.1"/>
    <property type="molecule type" value="Genomic_DNA"/>
</dbReference>
<reference evidence="1 6" key="2">
    <citation type="submission" date="2016-04" db="EMBL/GenBank/DDBJ databases">
        <title>Complete genome sequence of Thermococcus thioreducens type strain OGL-20P.</title>
        <authorList>
            <person name="Oger P.M."/>
        </authorList>
    </citation>
    <scope>NUCLEOTIDE SEQUENCE [LARGE SCALE GENOMIC DNA]</scope>
    <source>
        <strain evidence="1 6">OGL-20P</strain>
    </source>
</reference>
<evidence type="ECO:0000313" key="2">
    <source>
        <dbReference type="EMBL" id="KQH83154.1"/>
    </source>
</evidence>
<dbReference type="Proteomes" id="UP000051862">
    <property type="component" value="Unassembled WGS sequence"/>
</dbReference>
<dbReference type="EMBL" id="FOIW01000001">
    <property type="protein sequence ID" value="SEV91096.1"/>
    <property type="molecule type" value="Genomic_DNA"/>
</dbReference>
<dbReference type="AlphaFoldDB" id="A0A0Q2M5H0"/>
<dbReference type="STRING" id="277988.SAMN05216170_0808"/>
<reference evidence="2 4" key="1">
    <citation type="submission" date="2015-08" db="EMBL/GenBank/DDBJ databases">
        <title>Thermococcus thioreducens DSM 14981 genome sequencing.</title>
        <authorList>
            <person name="Hong S.-J."/>
            <person name="Kim M.-C."/>
            <person name="Shin J.-H."/>
        </authorList>
    </citation>
    <scope>NUCLEOTIDE SEQUENCE [LARGE SCALE GENOMIC DNA]</scope>
    <source>
        <strain evidence="2 4">DSM 14981</strain>
    </source>
</reference>
<dbReference type="Proteomes" id="UP000182125">
    <property type="component" value="Unassembled WGS sequence"/>
</dbReference>
<dbReference type="EMBL" id="CP015105">
    <property type="protein sequence ID" value="ASJ12424.1"/>
    <property type="molecule type" value="Genomic_DNA"/>
</dbReference>
<dbReference type="PATRIC" id="fig|277988.4.peg.580"/>
<evidence type="ECO:0000313" key="5">
    <source>
        <dbReference type="Proteomes" id="UP000182125"/>
    </source>
</evidence>
<name>A0A0Q2M5H0_9EURY</name>
<gene>
    <name evidence="1" type="ORF">A3L14_05735</name>
    <name evidence="2" type="ORF">AMR53_02740</name>
    <name evidence="3" type="ORF">SAMN05216170_0808</name>
</gene>
<evidence type="ECO:0000313" key="6">
    <source>
        <dbReference type="Proteomes" id="UP000250136"/>
    </source>
</evidence>
<keyword evidence="6" id="KW-1185">Reference proteome</keyword>
<accession>A0A0Q2M5H0</accession>
<sequence length="217" mass="23801">MIFENVKKVELNTFGAQVKIEGWENDYVEVNYVLHGEVNVSVEQRGSRLIIKEEWKKKFFNLLRKGGWAEIEVKVPKSVVVKARNVNGEITARDVRLTEATTVNGTIELEECEAELLKSVNGEINAHLATAGPLKASIVNGTLGLTIEELEDDVEVSTVNGDIVLRLTDFCDARIVSSRVNGEVKLVGIDPNDPVIGAGTYRVKASTVNGGVRVELI</sequence>
<evidence type="ECO:0000313" key="4">
    <source>
        <dbReference type="Proteomes" id="UP000051862"/>
    </source>
</evidence>
<proteinExistence type="predicted"/>
<protein>
    <recommendedName>
        <fullName evidence="7">Adhesin domain-containing protein</fullName>
    </recommendedName>
</protein>
<dbReference type="KEGG" id="ttd:A3L14_05735"/>